<dbReference type="GO" id="GO:0003723">
    <property type="term" value="F:RNA binding"/>
    <property type="evidence" value="ECO:0007669"/>
    <property type="project" value="UniProtKB-UniRule"/>
</dbReference>
<evidence type="ECO:0000256" key="2">
    <source>
        <dbReference type="ARBA" id="ARBA00001946"/>
    </source>
</evidence>
<dbReference type="GO" id="GO:0006298">
    <property type="term" value="P:mismatch repair"/>
    <property type="evidence" value="ECO:0007669"/>
    <property type="project" value="TreeGrafter"/>
</dbReference>
<dbReference type="NCBIfam" id="NF000595">
    <property type="entry name" value="PRK00015.1-3"/>
    <property type="match status" value="1"/>
</dbReference>
<evidence type="ECO:0000256" key="11">
    <source>
        <dbReference type="ARBA" id="ARBA00022759"/>
    </source>
</evidence>
<dbReference type="Pfam" id="PF01351">
    <property type="entry name" value="RNase_HII"/>
    <property type="match status" value="1"/>
</dbReference>
<dbReference type="GO" id="GO:0005737">
    <property type="term" value="C:cytoplasm"/>
    <property type="evidence" value="ECO:0007669"/>
    <property type="project" value="UniProtKB-SubCell"/>
</dbReference>
<dbReference type="GO" id="GO:0032299">
    <property type="term" value="C:ribonuclease H2 complex"/>
    <property type="evidence" value="ECO:0007669"/>
    <property type="project" value="TreeGrafter"/>
</dbReference>
<reference evidence="18" key="1">
    <citation type="submission" date="2018-08" db="EMBL/GenBank/DDBJ databases">
        <authorList>
            <person name="Jin W."/>
            <person name="Wang H."/>
            <person name="Yang Y."/>
            <person name="Li M."/>
            <person name="Liu J."/>
        </authorList>
    </citation>
    <scope>NUCLEOTIDE SEQUENCE</scope>
    <source>
        <strain evidence="18">AESS21</strain>
    </source>
</reference>
<dbReference type="InterPro" id="IPR024567">
    <property type="entry name" value="RNase_HII/HIII_dom"/>
</dbReference>
<name>A0A944GUB0_9HYPH</name>
<gene>
    <name evidence="14" type="primary">rnhB</name>
    <name evidence="18" type="ORF">DYI23_13965</name>
</gene>
<keyword evidence="13 14" id="KW-0464">Manganese</keyword>
<comment type="caution">
    <text evidence="18">The sequence shown here is derived from an EMBL/GenBank/DDBJ whole genome shotgun (WGS) entry which is preliminary data.</text>
</comment>
<comment type="catalytic activity">
    <reaction evidence="1 14 15 16">
        <text>Endonucleolytic cleavage to 5'-phosphomonoester.</text>
        <dbReference type="EC" id="3.1.26.4"/>
    </reaction>
</comment>
<dbReference type="InterPro" id="IPR022898">
    <property type="entry name" value="RNase_HII"/>
</dbReference>
<evidence type="ECO:0000256" key="9">
    <source>
        <dbReference type="ARBA" id="ARBA00022722"/>
    </source>
</evidence>
<evidence type="ECO:0000256" key="15">
    <source>
        <dbReference type="PROSITE-ProRule" id="PRU01319"/>
    </source>
</evidence>
<evidence type="ECO:0000313" key="18">
    <source>
        <dbReference type="EMBL" id="MBS8261325.1"/>
    </source>
</evidence>
<feature type="domain" description="RNase H type-2" evidence="17">
    <location>
        <begin position="32"/>
        <end position="221"/>
    </location>
</feature>
<reference evidence="18" key="2">
    <citation type="journal article" date="2021" name="Microorganisms">
        <title>Bacterial Dimethylsulfoniopropionate Biosynthesis in the East China Sea.</title>
        <authorList>
            <person name="Liu J."/>
            <person name="Zhang Y."/>
            <person name="Liu J."/>
            <person name="Zhong H."/>
            <person name="Williams B.T."/>
            <person name="Zheng Y."/>
            <person name="Curson A.R.J."/>
            <person name="Sun C."/>
            <person name="Sun H."/>
            <person name="Song D."/>
            <person name="Wagner Mackenzie B."/>
            <person name="Bermejo Martinez A."/>
            <person name="Todd J.D."/>
            <person name="Zhang X.H."/>
        </authorList>
    </citation>
    <scope>NUCLEOTIDE SEQUENCE</scope>
    <source>
        <strain evidence="18">AESS21</strain>
    </source>
</reference>
<sequence>MSKRTAPSLFDLPFPDAPDARVERRHAASFDGLLAGVDEAGRGPWAGPVVTAAVILDYDNLPIGLNDSKKLTEAKREALFDQIMTSAHVGIASASAVTIDEKNIRAATLGAMVRAVNALALSPKMVLVDGRDVPPGLTQDGQSLIKGDGRCLCIAAASIVAKVLRDRMMVRADAHHPGYGFAVHKGYGVPKHSEALTRLGPCTLHRRSFKPVRMASGSVNESDLKAL</sequence>
<dbReference type="RefSeq" id="WP_213216736.1">
    <property type="nucleotide sequence ID" value="NZ_QTKU01000003.1"/>
</dbReference>
<dbReference type="GO" id="GO:0030145">
    <property type="term" value="F:manganese ion binding"/>
    <property type="evidence" value="ECO:0007669"/>
    <property type="project" value="UniProtKB-UniRule"/>
</dbReference>
<keyword evidence="10 14" id="KW-0479">Metal-binding</keyword>
<keyword evidence="11 14" id="KW-0255">Endonuclease</keyword>
<dbReference type="InterPro" id="IPR012337">
    <property type="entry name" value="RNaseH-like_sf"/>
</dbReference>
<dbReference type="PANTHER" id="PTHR10954">
    <property type="entry name" value="RIBONUCLEASE H2 SUBUNIT A"/>
    <property type="match status" value="1"/>
</dbReference>
<evidence type="ECO:0000256" key="12">
    <source>
        <dbReference type="ARBA" id="ARBA00022801"/>
    </source>
</evidence>
<comment type="cofactor">
    <cofactor evidence="2">
        <name>Mg(2+)</name>
        <dbReference type="ChEBI" id="CHEBI:18420"/>
    </cofactor>
</comment>
<comment type="cofactor">
    <cofactor evidence="14 15">
        <name>Mn(2+)</name>
        <dbReference type="ChEBI" id="CHEBI:29035"/>
    </cofactor>
    <cofactor evidence="14 15">
        <name>Mg(2+)</name>
        <dbReference type="ChEBI" id="CHEBI:18420"/>
    </cofactor>
    <text evidence="14 15">Manganese or magnesium. Binds 1 divalent metal ion per monomer in the absence of substrate. May bind a second metal ion after substrate binding.</text>
</comment>
<protein>
    <recommendedName>
        <fullName evidence="7 14">Ribonuclease HII</fullName>
        <shortName evidence="14">RNase HII</shortName>
        <ecNumber evidence="6 14">3.1.26.4</ecNumber>
    </recommendedName>
</protein>
<evidence type="ECO:0000256" key="7">
    <source>
        <dbReference type="ARBA" id="ARBA00019179"/>
    </source>
</evidence>
<comment type="similarity">
    <text evidence="5 14 16">Belongs to the RNase HII family.</text>
</comment>
<evidence type="ECO:0000259" key="17">
    <source>
        <dbReference type="PROSITE" id="PS51975"/>
    </source>
</evidence>
<dbReference type="Proteomes" id="UP000705379">
    <property type="component" value="Unassembled WGS sequence"/>
</dbReference>
<comment type="function">
    <text evidence="3 14 16">Endonuclease that specifically degrades the RNA of RNA-DNA hybrids.</text>
</comment>
<accession>A0A944GUB0</accession>
<evidence type="ECO:0000256" key="8">
    <source>
        <dbReference type="ARBA" id="ARBA00022490"/>
    </source>
</evidence>
<evidence type="ECO:0000256" key="10">
    <source>
        <dbReference type="ARBA" id="ARBA00022723"/>
    </source>
</evidence>
<evidence type="ECO:0000256" key="4">
    <source>
        <dbReference type="ARBA" id="ARBA00004496"/>
    </source>
</evidence>
<dbReference type="EC" id="3.1.26.4" evidence="6 14"/>
<dbReference type="SUPFAM" id="SSF53098">
    <property type="entry name" value="Ribonuclease H-like"/>
    <property type="match status" value="1"/>
</dbReference>
<feature type="binding site" evidence="14 15">
    <location>
        <position position="38"/>
    </location>
    <ligand>
        <name>a divalent metal cation</name>
        <dbReference type="ChEBI" id="CHEBI:60240"/>
    </ligand>
</feature>
<dbReference type="InterPro" id="IPR001352">
    <property type="entry name" value="RNase_HII/HIII"/>
</dbReference>
<dbReference type="HAMAP" id="MF_00052_B">
    <property type="entry name" value="RNase_HII_B"/>
    <property type="match status" value="1"/>
</dbReference>
<dbReference type="InterPro" id="IPR036397">
    <property type="entry name" value="RNaseH_sf"/>
</dbReference>
<keyword evidence="12 14" id="KW-0378">Hydrolase</keyword>
<evidence type="ECO:0000256" key="6">
    <source>
        <dbReference type="ARBA" id="ARBA00012180"/>
    </source>
</evidence>
<evidence type="ECO:0000256" key="14">
    <source>
        <dbReference type="HAMAP-Rule" id="MF_00052"/>
    </source>
</evidence>
<evidence type="ECO:0000256" key="3">
    <source>
        <dbReference type="ARBA" id="ARBA00004065"/>
    </source>
</evidence>
<keyword evidence="8 14" id="KW-0963">Cytoplasm</keyword>
<feature type="binding site" evidence="14 15">
    <location>
        <position position="39"/>
    </location>
    <ligand>
        <name>a divalent metal cation</name>
        <dbReference type="ChEBI" id="CHEBI:60240"/>
    </ligand>
</feature>
<dbReference type="CDD" id="cd07182">
    <property type="entry name" value="RNase_HII_bacteria_HII_like"/>
    <property type="match status" value="1"/>
</dbReference>
<evidence type="ECO:0000256" key="13">
    <source>
        <dbReference type="ARBA" id="ARBA00023211"/>
    </source>
</evidence>
<keyword evidence="9 14" id="KW-0540">Nuclease</keyword>
<evidence type="ECO:0000313" key="19">
    <source>
        <dbReference type="Proteomes" id="UP000705379"/>
    </source>
</evidence>
<dbReference type="EMBL" id="QTKU01000003">
    <property type="protein sequence ID" value="MBS8261325.1"/>
    <property type="molecule type" value="Genomic_DNA"/>
</dbReference>
<dbReference type="Gene3D" id="3.30.420.10">
    <property type="entry name" value="Ribonuclease H-like superfamily/Ribonuclease H"/>
    <property type="match status" value="1"/>
</dbReference>
<comment type="subcellular location">
    <subcellularLocation>
        <location evidence="4 14">Cytoplasm</location>
    </subcellularLocation>
</comment>
<proteinExistence type="inferred from homology"/>
<dbReference type="AlphaFoldDB" id="A0A944GUB0"/>
<evidence type="ECO:0000256" key="5">
    <source>
        <dbReference type="ARBA" id="ARBA00007383"/>
    </source>
</evidence>
<feature type="binding site" evidence="14 15">
    <location>
        <position position="129"/>
    </location>
    <ligand>
        <name>a divalent metal cation</name>
        <dbReference type="ChEBI" id="CHEBI:60240"/>
    </ligand>
</feature>
<dbReference type="GO" id="GO:0004523">
    <property type="term" value="F:RNA-DNA hybrid ribonuclease activity"/>
    <property type="evidence" value="ECO:0007669"/>
    <property type="project" value="UniProtKB-UniRule"/>
</dbReference>
<dbReference type="PANTHER" id="PTHR10954:SF18">
    <property type="entry name" value="RIBONUCLEASE HII"/>
    <property type="match status" value="1"/>
</dbReference>
<evidence type="ECO:0000256" key="1">
    <source>
        <dbReference type="ARBA" id="ARBA00000077"/>
    </source>
</evidence>
<dbReference type="PROSITE" id="PS51975">
    <property type="entry name" value="RNASE_H_2"/>
    <property type="match status" value="1"/>
</dbReference>
<organism evidence="18 19">
    <name type="scientific">Roseibium polysiphoniae</name>
    <dbReference type="NCBI Taxonomy" id="2571221"/>
    <lineage>
        <taxon>Bacteria</taxon>
        <taxon>Pseudomonadati</taxon>
        <taxon>Pseudomonadota</taxon>
        <taxon>Alphaproteobacteria</taxon>
        <taxon>Hyphomicrobiales</taxon>
        <taxon>Stappiaceae</taxon>
        <taxon>Roseibium</taxon>
    </lineage>
</organism>
<dbReference type="GO" id="GO:0043137">
    <property type="term" value="P:DNA replication, removal of RNA primer"/>
    <property type="evidence" value="ECO:0007669"/>
    <property type="project" value="TreeGrafter"/>
</dbReference>
<evidence type="ECO:0000256" key="16">
    <source>
        <dbReference type="RuleBase" id="RU003515"/>
    </source>
</evidence>